<keyword evidence="1" id="KW-0732">Signal</keyword>
<proteinExistence type="predicted"/>
<dbReference type="RefSeq" id="WP_149498515.1">
    <property type="nucleotide sequence ID" value="NZ_JAJMQV010000059.1"/>
</dbReference>
<gene>
    <name evidence="2" type="ORF">QTN89_03530</name>
</gene>
<reference evidence="2 3" key="1">
    <citation type="submission" date="2023-06" db="EMBL/GenBank/DDBJ databases">
        <title>Roseiconus lacunae JC819 isolated from Gulf of Mannar region, Tamil Nadu.</title>
        <authorList>
            <person name="Pk S."/>
            <person name="Ch S."/>
            <person name="Ch V.R."/>
        </authorList>
    </citation>
    <scope>NUCLEOTIDE SEQUENCE [LARGE SCALE GENOMIC DNA]</scope>
    <source>
        <strain evidence="2 3">JC819</strain>
    </source>
</reference>
<evidence type="ECO:0000313" key="3">
    <source>
        <dbReference type="Proteomes" id="UP001239462"/>
    </source>
</evidence>
<accession>A0ABT7PDA5</accession>
<feature type="chain" id="PRO_5047256619" evidence="1">
    <location>
        <begin position="20"/>
        <end position="114"/>
    </location>
</feature>
<feature type="signal peptide" evidence="1">
    <location>
        <begin position="1"/>
        <end position="19"/>
    </location>
</feature>
<sequence>MHRLFAAVLIAVSASFLPADLLGSGSNTVAAAEVVHYQCKEWKAKHIHDTKKIETIAGTLKKLGCEVKQEKHNGHVDLKYRCPKERSLPVKSHDEAVKWEKWLKEFGFKAYHTH</sequence>
<keyword evidence="3" id="KW-1185">Reference proteome</keyword>
<comment type="caution">
    <text evidence="2">The sequence shown here is derived from an EMBL/GenBank/DDBJ whole genome shotgun (WGS) entry which is preliminary data.</text>
</comment>
<name>A0ABT7PDA5_9BACT</name>
<dbReference type="Proteomes" id="UP001239462">
    <property type="component" value="Unassembled WGS sequence"/>
</dbReference>
<dbReference type="EMBL" id="JASZZN010000002">
    <property type="protein sequence ID" value="MDM4014490.1"/>
    <property type="molecule type" value="Genomic_DNA"/>
</dbReference>
<evidence type="ECO:0000256" key="1">
    <source>
        <dbReference type="SAM" id="SignalP"/>
    </source>
</evidence>
<protein>
    <submittedName>
        <fullName evidence="2">Uncharacterized protein</fullName>
    </submittedName>
</protein>
<organism evidence="2 3">
    <name type="scientific">Roseiconus lacunae</name>
    <dbReference type="NCBI Taxonomy" id="2605694"/>
    <lineage>
        <taxon>Bacteria</taxon>
        <taxon>Pseudomonadati</taxon>
        <taxon>Planctomycetota</taxon>
        <taxon>Planctomycetia</taxon>
        <taxon>Pirellulales</taxon>
        <taxon>Pirellulaceae</taxon>
        <taxon>Roseiconus</taxon>
    </lineage>
</organism>
<evidence type="ECO:0000313" key="2">
    <source>
        <dbReference type="EMBL" id="MDM4014490.1"/>
    </source>
</evidence>